<dbReference type="SUPFAM" id="SSF53474">
    <property type="entry name" value="alpha/beta-Hydrolases"/>
    <property type="match status" value="1"/>
</dbReference>
<feature type="chain" id="PRO_5038488701" evidence="4">
    <location>
        <begin position="27"/>
        <end position="488"/>
    </location>
</feature>
<comment type="similarity">
    <text evidence="1">Belongs to the peptidase S33 family.</text>
</comment>
<name>A0A1H2A648_9ACTN</name>
<dbReference type="PANTHER" id="PTHR43248">
    <property type="entry name" value="2-SUCCINYL-6-HYDROXY-2,4-CYCLOHEXADIENE-1-CARBOXYLATE SYNTHASE"/>
    <property type="match status" value="1"/>
</dbReference>
<protein>
    <submittedName>
        <fullName evidence="6">Alpha/beta hydrolase fold</fullName>
    </submittedName>
</protein>
<dbReference type="RefSeq" id="WP_092545754.1">
    <property type="nucleotide sequence ID" value="NZ_BOMJ01000118.1"/>
</dbReference>
<dbReference type="EMBL" id="LT629758">
    <property type="protein sequence ID" value="SDT41353.1"/>
    <property type="molecule type" value="Genomic_DNA"/>
</dbReference>
<accession>A0A1H2A648</accession>
<evidence type="ECO:0000259" key="5">
    <source>
        <dbReference type="Pfam" id="PF08386"/>
    </source>
</evidence>
<evidence type="ECO:0000313" key="7">
    <source>
        <dbReference type="Proteomes" id="UP000198688"/>
    </source>
</evidence>
<dbReference type="InterPro" id="IPR051601">
    <property type="entry name" value="Serine_prot/Carboxylest_S33"/>
</dbReference>
<evidence type="ECO:0000313" key="6">
    <source>
        <dbReference type="EMBL" id="SDT41353.1"/>
    </source>
</evidence>
<proteinExistence type="inferred from homology"/>
<dbReference type="OrthoDB" id="4006962at2"/>
<dbReference type="STRING" id="113562.SAMN04489716_3680"/>
<organism evidence="6 7">
    <name type="scientific">Actinoplanes derwentensis</name>
    <dbReference type="NCBI Taxonomy" id="113562"/>
    <lineage>
        <taxon>Bacteria</taxon>
        <taxon>Bacillati</taxon>
        <taxon>Actinomycetota</taxon>
        <taxon>Actinomycetes</taxon>
        <taxon>Micromonosporales</taxon>
        <taxon>Micromonosporaceae</taxon>
        <taxon>Actinoplanes</taxon>
    </lineage>
</organism>
<evidence type="ECO:0000256" key="4">
    <source>
        <dbReference type="SAM" id="SignalP"/>
    </source>
</evidence>
<evidence type="ECO:0000256" key="3">
    <source>
        <dbReference type="ARBA" id="ARBA00022801"/>
    </source>
</evidence>
<dbReference type="Pfam" id="PF08386">
    <property type="entry name" value="Abhydrolase_4"/>
    <property type="match status" value="1"/>
</dbReference>
<keyword evidence="3 6" id="KW-0378">Hydrolase</keyword>
<dbReference type="PANTHER" id="PTHR43248:SF29">
    <property type="entry name" value="TRIPEPTIDYL AMINOPEPTIDASE"/>
    <property type="match status" value="1"/>
</dbReference>
<dbReference type="GO" id="GO:0016787">
    <property type="term" value="F:hydrolase activity"/>
    <property type="evidence" value="ECO:0007669"/>
    <property type="project" value="UniProtKB-KW"/>
</dbReference>
<dbReference type="InterPro" id="IPR013595">
    <property type="entry name" value="Pept_S33_TAP-like_C"/>
</dbReference>
<sequence length="488" mass="51886">MRITWVTAPLAVAALALSGLSAPVSASAVPIPPIAWHGCTTGPSDEAGPVLDAAGAECGEVTVPVDYRELDDRTIAVAVTRKRATDQDRRRGVLMLNPGGPGTSALEMVLAGPLMPEVAAAYDLVAMDPRFVGRSNPIDCRWKTDTFLRGAGPDRSTFTASVTLARDLAAGCAADRTLLPHASTRNTARDMDRVRRALGESRISYLGYSYGTYLGAVYLQMFGDHADRVVLDSAVDPSIYGPGLFARSAPAIQAALENWASWAAEHHAEYGLGATRNDVLTTVERLDQKTTTAGLYEVDAHVLPLLLFTGLYDDGPEVYASLAGKLRALRTGTPDESLTQFLTMLFTGSGPASDRAGTPILCADRAVSRDPATYYRDIQRHRAAEPLFGPLTRNISPCAFWPARPAEPATVIGNRRPALVVGADGDPATPYAGQQVMHEALAGSRMVTLRGRFGHGQYLVAGNGCVDGAVNRYLLDGVLPTGDIHCVS</sequence>
<dbReference type="AlphaFoldDB" id="A0A1H2A648"/>
<feature type="domain" description="Peptidase S33 tripeptidyl aminopeptidase-like C-terminal" evidence="5">
    <location>
        <begin position="393"/>
        <end position="486"/>
    </location>
</feature>
<keyword evidence="2 4" id="KW-0732">Signal</keyword>
<feature type="signal peptide" evidence="4">
    <location>
        <begin position="1"/>
        <end position="26"/>
    </location>
</feature>
<keyword evidence="7" id="KW-1185">Reference proteome</keyword>
<gene>
    <name evidence="6" type="ORF">SAMN04489716_3680</name>
</gene>
<evidence type="ECO:0000256" key="1">
    <source>
        <dbReference type="ARBA" id="ARBA00010088"/>
    </source>
</evidence>
<dbReference type="InterPro" id="IPR029058">
    <property type="entry name" value="AB_hydrolase_fold"/>
</dbReference>
<evidence type="ECO:0000256" key="2">
    <source>
        <dbReference type="ARBA" id="ARBA00022729"/>
    </source>
</evidence>
<dbReference type="Proteomes" id="UP000198688">
    <property type="component" value="Chromosome I"/>
</dbReference>
<dbReference type="Gene3D" id="3.40.50.1820">
    <property type="entry name" value="alpha/beta hydrolase"/>
    <property type="match status" value="1"/>
</dbReference>
<reference evidence="6 7" key="1">
    <citation type="submission" date="2016-10" db="EMBL/GenBank/DDBJ databases">
        <authorList>
            <person name="de Groot N.N."/>
        </authorList>
    </citation>
    <scope>NUCLEOTIDE SEQUENCE [LARGE SCALE GENOMIC DNA]</scope>
    <source>
        <strain evidence="6 7">DSM 43941</strain>
    </source>
</reference>